<evidence type="ECO:0000256" key="3">
    <source>
        <dbReference type="ARBA" id="ARBA00022676"/>
    </source>
</evidence>
<dbReference type="AlphaFoldDB" id="A0AB34HAX5"/>
<proteinExistence type="inferred from homology"/>
<feature type="compositionally biased region" description="Gly residues" evidence="11">
    <location>
        <begin position="199"/>
        <end position="209"/>
    </location>
</feature>
<keyword evidence="5" id="KW-0812">Transmembrane</keyword>
<dbReference type="InterPro" id="IPR029044">
    <property type="entry name" value="Nucleotide-diphossugar_trans"/>
</dbReference>
<dbReference type="EMBL" id="JAIQCJ010001648">
    <property type="protein sequence ID" value="KAJ8788045.1"/>
    <property type="molecule type" value="Genomic_DNA"/>
</dbReference>
<evidence type="ECO:0000256" key="1">
    <source>
        <dbReference type="ARBA" id="ARBA00004606"/>
    </source>
</evidence>
<evidence type="ECO:0000313" key="12">
    <source>
        <dbReference type="EMBL" id="KAJ8788045.1"/>
    </source>
</evidence>
<dbReference type="GO" id="GO:0016020">
    <property type="term" value="C:membrane"/>
    <property type="evidence" value="ECO:0007669"/>
    <property type="project" value="UniProtKB-SubCell"/>
</dbReference>
<evidence type="ECO:0000256" key="6">
    <source>
        <dbReference type="ARBA" id="ARBA00022968"/>
    </source>
</evidence>
<keyword evidence="6" id="KW-0735">Signal-anchor</keyword>
<evidence type="ECO:0000256" key="2">
    <source>
        <dbReference type="ARBA" id="ARBA00006351"/>
    </source>
</evidence>
<dbReference type="InterPro" id="IPR002495">
    <property type="entry name" value="Glyco_trans_8"/>
</dbReference>
<dbReference type="PANTHER" id="PTHR13778:SF3">
    <property type="entry name" value="GLYCOSYLTRANSFERASE 8 DOMAIN-CONTAINING PROTEIN 1"/>
    <property type="match status" value="1"/>
</dbReference>
<protein>
    <recommendedName>
        <fullName evidence="10">Glycosyltransferase 8 domain-containing protein 1</fullName>
    </recommendedName>
</protein>
<dbReference type="SUPFAM" id="SSF53448">
    <property type="entry name" value="Nucleotide-diphospho-sugar transferases"/>
    <property type="match status" value="1"/>
</dbReference>
<evidence type="ECO:0000313" key="13">
    <source>
        <dbReference type="Proteomes" id="UP001159641"/>
    </source>
</evidence>
<evidence type="ECO:0000256" key="8">
    <source>
        <dbReference type="ARBA" id="ARBA00023136"/>
    </source>
</evidence>
<dbReference type="GO" id="GO:0008194">
    <property type="term" value="F:UDP-glycosyltransferase activity"/>
    <property type="evidence" value="ECO:0007669"/>
    <property type="project" value="UniProtKB-ARBA"/>
</dbReference>
<feature type="region of interest" description="Disordered" evidence="11">
    <location>
        <begin position="199"/>
        <end position="226"/>
    </location>
</feature>
<sequence>MPGSRAACRNLGAEAGSALTICVGRELRCSNMTGSGGGRRSEGGRDSGTVGAVVNSCAQLSGPVEPRVAMAAAPEADVSHKPGRPEAPPRALARRPALSELAVGRRPLRKGRDAGGGGPAEASRACEGFAVSAVGCRGRSRSPKLSLAVPSRLNGGLRAPRLHGDGHFSARTPAVGLPRRRLLCATVLRTERLTGGGAAGLRGGRGASGQAGSVRSAGDAGGPAAGWAPGPAAGALSWRGGPGRGQRPLLLGLQVRAAVGSVRGKRLASGPRGWGEPPELNIIILVLAVALFLLVLHHNFLGLSSLLRNEVSDSGIVGLQPVDFVPNAPQHAVDGRQEEIPVVIAASEDRLGGAIAAINSIQHNTRSNVIFYIVTLNGTADHLRSWLSSSTLKSIRYKIVNFDTKLLEGKVKEDPDQGESMKPLTFARFYLPILVPSAKKAIYMDDDVIVQGDILALYNTPLKPGHAAAFSEDCDSSSTKVVIRGAGNQVPVLENDIHPSLLRLPSYSTGMGTLSHGEELLHILMSGKNGIFRTQQANSA</sequence>
<keyword evidence="8" id="KW-0472">Membrane</keyword>
<comment type="similarity">
    <text evidence="2">Belongs to the glycosyltransferase 8 family.</text>
</comment>
<keyword evidence="9" id="KW-0325">Glycoprotein</keyword>
<evidence type="ECO:0000256" key="11">
    <source>
        <dbReference type="SAM" id="MobiDB-lite"/>
    </source>
</evidence>
<organism evidence="12 13">
    <name type="scientific">Eschrichtius robustus</name>
    <name type="common">California gray whale</name>
    <name type="synonym">Eschrichtius gibbosus</name>
    <dbReference type="NCBI Taxonomy" id="9764"/>
    <lineage>
        <taxon>Eukaryota</taxon>
        <taxon>Metazoa</taxon>
        <taxon>Chordata</taxon>
        <taxon>Craniata</taxon>
        <taxon>Vertebrata</taxon>
        <taxon>Euteleostomi</taxon>
        <taxon>Mammalia</taxon>
        <taxon>Eutheria</taxon>
        <taxon>Laurasiatheria</taxon>
        <taxon>Artiodactyla</taxon>
        <taxon>Whippomorpha</taxon>
        <taxon>Cetacea</taxon>
        <taxon>Mysticeti</taxon>
        <taxon>Eschrichtiidae</taxon>
        <taxon>Eschrichtius</taxon>
    </lineage>
</organism>
<feature type="region of interest" description="Disordered" evidence="11">
    <location>
        <begin position="71"/>
        <end position="101"/>
    </location>
</feature>
<dbReference type="InterPro" id="IPR050748">
    <property type="entry name" value="Glycosyltrans_8_dom-fam"/>
</dbReference>
<dbReference type="PANTHER" id="PTHR13778">
    <property type="entry name" value="GLYCOSYLTRANSFERASE 8 DOMAIN-CONTAINING PROTEIN"/>
    <property type="match status" value="1"/>
</dbReference>
<evidence type="ECO:0000256" key="4">
    <source>
        <dbReference type="ARBA" id="ARBA00022679"/>
    </source>
</evidence>
<reference evidence="12 13" key="1">
    <citation type="submission" date="2022-11" db="EMBL/GenBank/DDBJ databases">
        <title>Whole genome sequence of Eschrichtius robustus ER-17-0199.</title>
        <authorList>
            <person name="Bruniche-Olsen A."/>
            <person name="Black A.N."/>
            <person name="Fields C.J."/>
            <person name="Walden K."/>
            <person name="Dewoody J.A."/>
        </authorList>
    </citation>
    <scope>NUCLEOTIDE SEQUENCE [LARGE SCALE GENOMIC DNA]</scope>
    <source>
        <strain evidence="12">ER-17-0199</strain>
        <tissue evidence="12">Blubber</tissue>
    </source>
</reference>
<evidence type="ECO:0000256" key="7">
    <source>
        <dbReference type="ARBA" id="ARBA00022989"/>
    </source>
</evidence>
<evidence type="ECO:0000256" key="10">
    <source>
        <dbReference type="ARBA" id="ARBA00041022"/>
    </source>
</evidence>
<name>A0AB34HAX5_ESCRO</name>
<keyword evidence="7" id="KW-1133">Transmembrane helix</keyword>
<evidence type="ECO:0000256" key="9">
    <source>
        <dbReference type="ARBA" id="ARBA00023180"/>
    </source>
</evidence>
<dbReference type="Pfam" id="PF01501">
    <property type="entry name" value="Glyco_transf_8"/>
    <property type="match status" value="1"/>
</dbReference>
<keyword evidence="3" id="KW-0328">Glycosyltransferase</keyword>
<accession>A0AB34HAX5</accession>
<keyword evidence="4" id="KW-0808">Transferase</keyword>
<comment type="subcellular location">
    <subcellularLocation>
        <location evidence="1">Membrane</location>
        <topology evidence="1">Single-pass type II membrane protein</topology>
    </subcellularLocation>
</comment>
<evidence type="ECO:0000256" key="5">
    <source>
        <dbReference type="ARBA" id="ARBA00022692"/>
    </source>
</evidence>
<dbReference type="Gene3D" id="3.90.550.10">
    <property type="entry name" value="Spore Coat Polysaccharide Biosynthesis Protein SpsA, Chain A"/>
    <property type="match status" value="1"/>
</dbReference>
<comment type="caution">
    <text evidence="12">The sequence shown here is derived from an EMBL/GenBank/DDBJ whole genome shotgun (WGS) entry which is preliminary data.</text>
</comment>
<feature type="compositionally biased region" description="Low complexity" evidence="11">
    <location>
        <begin position="89"/>
        <end position="101"/>
    </location>
</feature>
<keyword evidence="13" id="KW-1185">Reference proteome</keyword>
<dbReference type="GO" id="GO:0005794">
    <property type="term" value="C:Golgi apparatus"/>
    <property type="evidence" value="ECO:0007669"/>
    <property type="project" value="TreeGrafter"/>
</dbReference>
<gene>
    <name evidence="12" type="ORF">J1605_022606</name>
</gene>
<dbReference type="Proteomes" id="UP001159641">
    <property type="component" value="Unassembled WGS sequence"/>
</dbReference>